<evidence type="ECO:0000259" key="4">
    <source>
        <dbReference type="PROSITE" id="PS50172"/>
    </source>
</evidence>
<feature type="compositionally biased region" description="Polar residues" evidence="2">
    <location>
        <begin position="609"/>
        <end position="637"/>
    </location>
</feature>
<dbReference type="CDD" id="cd00084">
    <property type="entry name" value="HMG-box_SF"/>
    <property type="match status" value="1"/>
</dbReference>
<evidence type="ECO:0000256" key="1">
    <source>
        <dbReference type="PROSITE-ProRule" id="PRU00267"/>
    </source>
</evidence>
<dbReference type="InterPro" id="IPR001357">
    <property type="entry name" value="BRCT_dom"/>
</dbReference>
<dbReference type="SUPFAM" id="SSF47095">
    <property type="entry name" value="HMG-box"/>
    <property type="match status" value="1"/>
</dbReference>
<feature type="domain" description="BRCT" evidence="4">
    <location>
        <begin position="694"/>
        <end position="801"/>
    </location>
</feature>
<keyword evidence="1" id="KW-0539">Nucleus</keyword>
<protein>
    <recommendedName>
        <fullName evidence="7">HMG box domain-containing protein</fullName>
    </recommendedName>
</protein>
<dbReference type="InterPro" id="IPR009071">
    <property type="entry name" value="HMG_box_dom"/>
</dbReference>
<dbReference type="PROSITE" id="PS50172">
    <property type="entry name" value="BRCT"/>
    <property type="match status" value="1"/>
</dbReference>
<gene>
    <name evidence="5" type="ORF">PLOB_00005732</name>
</gene>
<feature type="domain" description="HMG box" evidence="3">
    <location>
        <begin position="863"/>
        <end position="915"/>
    </location>
</feature>
<evidence type="ECO:0000256" key="2">
    <source>
        <dbReference type="SAM" id="MobiDB-lite"/>
    </source>
</evidence>
<evidence type="ECO:0008006" key="7">
    <source>
        <dbReference type="Google" id="ProtNLM"/>
    </source>
</evidence>
<dbReference type="SMART" id="SM00398">
    <property type="entry name" value="HMG"/>
    <property type="match status" value="1"/>
</dbReference>
<dbReference type="Gene3D" id="1.10.30.10">
    <property type="entry name" value="High mobility group box domain"/>
    <property type="match status" value="1"/>
</dbReference>
<feature type="compositionally biased region" description="Low complexity" evidence="2">
    <location>
        <begin position="638"/>
        <end position="651"/>
    </location>
</feature>
<sequence>SKGISTETLLQIQESIQKQQESKGRMYKSRAVVRRLSQQKEELVQLAKTIHHGSKQDFLSALAHSVTTSTCSSSNSLIQDEDWDGSLTPQDILASAPYHYHLSTSDVLDIQDTTSATEIVRALRRKLPGFLDSERKVNGVKAKYMKEFEILWKPERTHSGWQINPQRLRETLQYLYWWLPESEWWKIYGDGRNFGGKDSVALTLNTVNDEAMFNGVAYHSPEEYWPITIFYGKDTRLNLELNLGDPHKEGSLNKWIQTMQENRHKIYLSSDSKFSDNILGGGLDPTSDDSFTMYNYETKQTRSEVGFQTGLRSELCRRIEREHPESLLPSLPTTHYIPDGNHCFCRLTEHMVFDRCMSCLNLESQPSMGPAVKDQTLGHFLSNINARGVRNGTFQLHFEGKKLEQVTLNFDLPGKLREHLNWPTPQISEYDLETMIWRVHWEMHELERLDEDPRKYVNRLKPGIPHGSSDPKDYRFGLTEEEIQKYEELADLHHALTLLRYGSSKLYPYLMKRVDVFPQMLRELPFHSLFRGGTEGSERTHYLHQCLYFGHSARGGGWKCQDPIITLFRWYYRFFRRRLAKCPATVQEAFNQYVKEKFEEAGLDHTEEMSTADNQPPFSDQNSQLVEPNSVSEQIDCSSQPPSSSSSSTQPINQLAEANPVSEQTDCSSQPLTTCTHYKRGETVFIEKEGNTTKAMVFLSGLTFTISGRLNERDRTGISNAEQLTPVILRNGGKVFNRDITKVLDANFIMITSQKELEKDVKKISKPIIHAYRYKWPIVSKLFVLQSDKDKVIADINDYKLNLTNLDNAPASSLLQAKPIKQSELLGNMGRSAHRELKKALRQKRKMSQVEENNDENVPKQEPKRPANGYVTFLKEEFKRVAKEHPQKDLKDINVMISEKWRVLTVEEKNKFRDRGITDFQEKTEKWTKANQSRNN</sequence>
<dbReference type="InterPro" id="IPR036420">
    <property type="entry name" value="BRCT_dom_sf"/>
</dbReference>
<dbReference type="PROSITE" id="PS50118">
    <property type="entry name" value="HMG_BOX_2"/>
    <property type="match status" value="1"/>
</dbReference>
<dbReference type="Proteomes" id="UP001159405">
    <property type="component" value="Unassembled WGS sequence"/>
</dbReference>
<feature type="non-terminal residue" evidence="5">
    <location>
        <position position="1"/>
    </location>
</feature>
<dbReference type="Pfam" id="PF00505">
    <property type="entry name" value="HMG_box"/>
    <property type="match status" value="1"/>
</dbReference>
<evidence type="ECO:0000259" key="3">
    <source>
        <dbReference type="PROSITE" id="PS50118"/>
    </source>
</evidence>
<organism evidence="5 6">
    <name type="scientific">Porites lobata</name>
    <dbReference type="NCBI Taxonomy" id="104759"/>
    <lineage>
        <taxon>Eukaryota</taxon>
        <taxon>Metazoa</taxon>
        <taxon>Cnidaria</taxon>
        <taxon>Anthozoa</taxon>
        <taxon>Hexacorallia</taxon>
        <taxon>Scleractinia</taxon>
        <taxon>Fungiina</taxon>
        <taxon>Poritidae</taxon>
        <taxon>Porites</taxon>
    </lineage>
</organism>
<comment type="caution">
    <text evidence="5">The sequence shown here is derived from an EMBL/GenBank/DDBJ whole genome shotgun (WGS) entry which is preliminary data.</text>
</comment>
<proteinExistence type="predicted"/>
<keyword evidence="1" id="KW-0238">DNA-binding</keyword>
<feature type="DNA-binding region" description="HMG box" evidence="1">
    <location>
        <begin position="863"/>
        <end position="915"/>
    </location>
</feature>
<name>A0ABN8QFZ1_9CNID</name>
<dbReference type="InterPro" id="IPR036910">
    <property type="entry name" value="HMG_box_dom_sf"/>
</dbReference>
<accession>A0ABN8QFZ1</accession>
<feature type="non-terminal residue" evidence="5">
    <location>
        <position position="936"/>
    </location>
</feature>
<feature type="compositionally biased region" description="Polar residues" evidence="2">
    <location>
        <begin position="661"/>
        <end position="673"/>
    </location>
</feature>
<dbReference type="EMBL" id="CALNXK010000126">
    <property type="protein sequence ID" value="CAH3163305.1"/>
    <property type="molecule type" value="Genomic_DNA"/>
</dbReference>
<keyword evidence="6" id="KW-1185">Reference proteome</keyword>
<evidence type="ECO:0000313" key="6">
    <source>
        <dbReference type="Proteomes" id="UP001159405"/>
    </source>
</evidence>
<evidence type="ECO:0000313" key="5">
    <source>
        <dbReference type="EMBL" id="CAH3163305.1"/>
    </source>
</evidence>
<feature type="region of interest" description="Disordered" evidence="2">
    <location>
        <begin position="605"/>
        <end position="673"/>
    </location>
</feature>
<feature type="region of interest" description="Disordered" evidence="2">
    <location>
        <begin position="843"/>
        <end position="866"/>
    </location>
</feature>
<reference evidence="5 6" key="1">
    <citation type="submission" date="2022-05" db="EMBL/GenBank/DDBJ databases">
        <authorList>
            <consortium name="Genoscope - CEA"/>
            <person name="William W."/>
        </authorList>
    </citation>
    <scope>NUCLEOTIDE SEQUENCE [LARGE SCALE GENOMIC DNA]</scope>
</reference>
<dbReference type="Gene3D" id="3.40.50.10190">
    <property type="entry name" value="BRCT domain"/>
    <property type="match status" value="1"/>
</dbReference>